<evidence type="ECO:0000259" key="3">
    <source>
        <dbReference type="Pfam" id="PF13592"/>
    </source>
</evidence>
<sequence length="353" mass="39898">MAAAIGVRSDYTSSDLRGFARRSGDADQVRRLLAVALILDGRSRSEAAKIAGVTLQIVRDWVLRFNEGGPDGLATRKAPGRASILNDEQRARLAEIVEAGPIPAAHGVVRWRLCDLAQWIWDEFELSVTRHTLGRELRAMGYRKLTARPRHRGQKSDDIADFKKGFVARLAQIKRRLPRGTPIELWWQDEARVGQQTKLTRRWAKRGTRPSAPKDQRRSSAWLFGAICPAEGKAAGIVMPRCNSEAMSMHLEEIAFHVAPGAHAVLLLDQAGWHGSAELVVPPNITLMPLPPRCPELNPVENVWQFMRDNWLSNRIFKSYDDIVDHCCFAWNKLVDQPWRIMSIGMRHWAHGY</sequence>
<evidence type="ECO:0000256" key="1">
    <source>
        <dbReference type="SAM" id="MobiDB-lite"/>
    </source>
</evidence>
<feature type="domain" description="Winged helix-turn helix" evidence="3">
    <location>
        <begin position="108"/>
        <end position="165"/>
    </location>
</feature>
<dbReference type="Pfam" id="PF13358">
    <property type="entry name" value="DDE_3"/>
    <property type="match status" value="1"/>
</dbReference>
<dbReference type="InterPro" id="IPR036397">
    <property type="entry name" value="RNaseH_sf"/>
</dbReference>
<feature type="region of interest" description="Disordered" evidence="1">
    <location>
        <begin position="198"/>
        <end position="217"/>
    </location>
</feature>
<protein>
    <submittedName>
        <fullName evidence="4">IS630 family transposase</fullName>
    </submittedName>
</protein>
<dbReference type="GO" id="GO:0003676">
    <property type="term" value="F:nucleic acid binding"/>
    <property type="evidence" value="ECO:0007669"/>
    <property type="project" value="InterPro"/>
</dbReference>
<dbReference type="InterPro" id="IPR009057">
    <property type="entry name" value="Homeodomain-like_sf"/>
</dbReference>
<dbReference type="Pfam" id="PF13551">
    <property type="entry name" value="HTH_29"/>
    <property type="match status" value="1"/>
</dbReference>
<reference evidence="4 5" key="1">
    <citation type="submission" date="2020-08" db="EMBL/GenBank/DDBJ databases">
        <title>The genome sequence of Novosphingobium flavum 4Y4.</title>
        <authorList>
            <person name="Liu Y."/>
        </authorList>
    </citation>
    <scope>NUCLEOTIDE SEQUENCE [LARGE SCALE GENOMIC DNA]</scope>
    <source>
        <strain evidence="4 5">4Y4</strain>
    </source>
</reference>
<dbReference type="RefSeq" id="WP_185685154.1">
    <property type="nucleotide sequence ID" value="NZ_JACLAU010000107.1"/>
</dbReference>
<feature type="compositionally biased region" description="Basic residues" evidence="1">
    <location>
        <begin position="199"/>
        <end position="208"/>
    </location>
</feature>
<dbReference type="InterPro" id="IPR047655">
    <property type="entry name" value="Transpos_IS630-like"/>
</dbReference>
<keyword evidence="5" id="KW-1185">Reference proteome</keyword>
<organism evidence="4 5">
    <name type="scientific">Novosphingobium aerophilum</name>
    <dbReference type="NCBI Taxonomy" id="2839843"/>
    <lineage>
        <taxon>Bacteria</taxon>
        <taxon>Pseudomonadati</taxon>
        <taxon>Pseudomonadota</taxon>
        <taxon>Alphaproteobacteria</taxon>
        <taxon>Sphingomonadales</taxon>
        <taxon>Sphingomonadaceae</taxon>
        <taxon>Novosphingobium</taxon>
    </lineage>
</organism>
<dbReference type="Gene3D" id="3.30.420.10">
    <property type="entry name" value="Ribonuclease H-like superfamily/Ribonuclease H"/>
    <property type="match status" value="1"/>
</dbReference>
<evidence type="ECO:0000313" key="5">
    <source>
        <dbReference type="Proteomes" id="UP000520156"/>
    </source>
</evidence>
<dbReference type="Proteomes" id="UP000520156">
    <property type="component" value="Unassembled WGS sequence"/>
</dbReference>
<dbReference type="Pfam" id="PF13592">
    <property type="entry name" value="HTH_33"/>
    <property type="match status" value="1"/>
</dbReference>
<proteinExistence type="predicted"/>
<dbReference type="AlphaFoldDB" id="A0A7X1KE48"/>
<evidence type="ECO:0000259" key="2">
    <source>
        <dbReference type="Pfam" id="PF13358"/>
    </source>
</evidence>
<dbReference type="SUPFAM" id="SSF46689">
    <property type="entry name" value="Homeodomain-like"/>
    <property type="match status" value="1"/>
</dbReference>
<dbReference type="NCBIfam" id="NF033545">
    <property type="entry name" value="transpos_IS630"/>
    <property type="match status" value="1"/>
</dbReference>
<gene>
    <name evidence="4" type="ORF">H7F49_19215</name>
</gene>
<evidence type="ECO:0000313" key="4">
    <source>
        <dbReference type="EMBL" id="MBC2653797.1"/>
    </source>
</evidence>
<name>A0A7X1KE48_9SPHN</name>
<comment type="caution">
    <text evidence="4">The sequence shown here is derived from an EMBL/GenBank/DDBJ whole genome shotgun (WGS) entry which is preliminary data.</text>
</comment>
<dbReference type="InterPro" id="IPR025959">
    <property type="entry name" value="Winged_HTH_dom"/>
</dbReference>
<accession>A0A7X1KE48</accession>
<dbReference type="InterPro" id="IPR038717">
    <property type="entry name" value="Tc1-like_DDE_dom"/>
</dbReference>
<dbReference type="EMBL" id="JACLAU010000107">
    <property type="protein sequence ID" value="MBC2653797.1"/>
    <property type="molecule type" value="Genomic_DNA"/>
</dbReference>
<feature type="domain" description="Tc1-like transposase DDE" evidence="2">
    <location>
        <begin position="185"/>
        <end position="323"/>
    </location>
</feature>